<name>A0A8H2K6N7_9MICO</name>
<sequence>MESRNTLFNHRRAGRRRSKLLETLRDELIRADTLATAEGENENDAQFKVRAAPRFGRHQHLPC</sequence>
<dbReference type="EMBL" id="VFRA01000001">
    <property type="protein sequence ID" value="TQO19788.1"/>
    <property type="molecule type" value="Genomic_DNA"/>
</dbReference>
<proteinExistence type="predicted"/>
<accession>A0A8H2K6N7</accession>
<reference evidence="2 3" key="1">
    <citation type="submission" date="2019-06" db="EMBL/GenBank/DDBJ databases">
        <title>Sequencing the genomes of 1000 actinobacteria strains.</title>
        <authorList>
            <person name="Klenk H.-P."/>
        </authorList>
    </citation>
    <scope>NUCLEOTIDE SEQUENCE [LARGE SCALE GENOMIC DNA]</scope>
    <source>
        <strain evidence="2 3">DSM 21947</strain>
    </source>
</reference>
<evidence type="ECO:0000256" key="1">
    <source>
        <dbReference type="SAM" id="MobiDB-lite"/>
    </source>
</evidence>
<dbReference type="Proteomes" id="UP000316560">
    <property type="component" value="Unassembled WGS sequence"/>
</dbReference>
<feature type="region of interest" description="Disordered" evidence="1">
    <location>
        <begin position="39"/>
        <end position="63"/>
    </location>
</feature>
<dbReference type="AlphaFoldDB" id="A0A8H2K6N7"/>
<evidence type="ECO:0000313" key="2">
    <source>
        <dbReference type="EMBL" id="TQO19788.1"/>
    </source>
</evidence>
<organism evidence="2 3">
    <name type="scientific">Rhodoglobus vestalii</name>
    <dbReference type="NCBI Taxonomy" id="193384"/>
    <lineage>
        <taxon>Bacteria</taxon>
        <taxon>Bacillati</taxon>
        <taxon>Actinomycetota</taxon>
        <taxon>Actinomycetes</taxon>
        <taxon>Micrococcales</taxon>
        <taxon>Microbacteriaceae</taxon>
        <taxon>Rhodoglobus</taxon>
    </lineage>
</organism>
<keyword evidence="3" id="KW-1185">Reference proteome</keyword>
<gene>
    <name evidence="2" type="ORF">FB472_1365</name>
</gene>
<protein>
    <submittedName>
        <fullName evidence="2">Uncharacterized protein</fullName>
    </submittedName>
</protein>
<evidence type="ECO:0000313" key="3">
    <source>
        <dbReference type="Proteomes" id="UP000316560"/>
    </source>
</evidence>
<comment type="caution">
    <text evidence="2">The sequence shown here is derived from an EMBL/GenBank/DDBJ whole genome shotgun (WGS) entry which is preliminary data.</text>
</comment>